<dbReference type="EMBL" id="FNES01000034">
    <property type="protein sequence ID" value="SDK78798.1"/>
    <property type="molecule type" value="Genomic_DNA"/>
</dbReference>
<dbReference type="GO" id="GO:0032259">
    <property type="term" value="P:methylation"/>
    <property type="evidence" value="ECO:0007669"/>
    <property type="project" value="UniProtKB-KW"/>
</dbReference>
<gene>
    <name evidence="1" type="ORF">SAMN04487954_1341</name>
</gene>
<keyword evidence="1" id="KW-0489">Methyltransferase</keyword>
<keyword evidence="2" id="KW-1185">Reference proteome</keyword>
<dbReference type="GO" id="GO:0008168">
    <property type="term" value="F:methyltransferase activity"/>
    <property type="evidence" value="ECO:0007669"/>
    <property type="project" value="UniProtKB-KW"/>
</dbReference>
<accession>A0A1G9ERU3</accession>
<evidence type="ECO:0000313" key="1">
    <source>
        <dbReference type="EMBL" id="SDK78798.1"/>
    </source>
</evidence>
<proteinExistence type="predicted"/>
<evidence type="ECO:0000313" key="2">
    <source>
        <dbReference type="Proteomes" id="UP000198525"/>
    </source>
</evidence>
<name>A0A1G9ERU3_9GAMM</name>
<organism evidence="1 2">
    <name type="scientific">Billgrantia gudaonensis</name>
    <dbReference type="NCBI Taxonomy" id="376427"/>
    <lineage>
        <taxon>Bacteria</taxon>
        <taxon>Pseudomonadati</taxon>
        <taxon>Pseudomonadota</taxon>
        <taxon>Gammaproteobacteria</taxon>
        <taxon>Oceanospirillales</taxon>
        <taxon>Halomonadaceae</taxon>
        <taxon>Billgrantia</taxon>
    </lineage>
</organism>
<dbReference type="AlphaFoldDB" id="A0A1G9ERU3"/>
<dbReference type="STRING" id="376427.SAMN04487954_1341"/>
<sequence>MNVLKGDCHPDWNRDVGFRVLKIDTSNMKDIYYRPDELSQGDLLEAVDNVKPDRVPEDLLFQVLVDWGVDLTLPIRSEPLQGKTVFFVDDNALVACFDIGITEDLVKELARHEPLRVVFRDNGFVSDAVKINVEQIFRQLSPSTEVRSL</sequence>
<protein>
    <submittedName>
        <fullName evidence="1">Adenine-specific DNA-methyltransferase</fullName>
    </submittedName>
</protein>
<dbReference type="Proteomes" id="UP000198525">
    <property type="component" value="Unassembled WGS sequence"/>
</dbReference>
<keyword evidence="1" id="KW-0808">Transferase</keyword>
<reference evidence="1 2" key="1">
    <citation type="submission" date="2016-10" db="EMBL/GenBank/DDBJ databases">
        <authorList>
            <person name="de Groot N.N."/>
        </authorList>
    </citation>
    <scope>NUCLEOTIDE SEQUENCE [LARGE SCALE GENOMIC DNA]</scope>
    <source>
        <strain evidence="1 2">CGMCC 1.6133</strain>
    </source>
</reference>